<dbReference type="AlphaFoldDB" id="A0A8J6GJ82"/>
<protein>
    <submittedName>
        <fullName evidence="1">Cilia- and flagella-associated protein 54</fullName>
    </submittedName>
</protein>
<dbReference type="PANTHER" id="PTHR33487:SF1">
    <property type="entry name" value="CILIA- AND FLAGELLA-ASSOCIATED PROTEIN 54"/>
    <property type="match status" value="1"/>
</dbReference>
<proteinExistence type="predicted"/>
<dbReference type="PANTHER" id="PTHR33487">
    <property type="entry name" value="CILIA- AND FLAGELLA-ASSOCIATED PROTEIN 54"/>
    <property type="match status" value="1"/>
</dbReference>
<dbReference type="Proteomes" id="UP000710432">
    <property type="component" value="Unassembled WGS sequence"/>
</dbReference>
<organism evidence="1 2">
    <name type="scientific">Microtus ochrogaster</name>
    <name type="common">Prairie vole</name>
    <dbReference type="NCBI Taxonomy" id="79684"/>
    <lineage>
        <taxon>Eukaryota</taxon>
        <taxon>Metazoa</taxon>
        <taxon>Chordata</taxon>
        <taxon>Craniata</taxon>
        <taxon>Vertebrata</taxon>
        <taxon>Euteleostomi</taxon>
        <taxon>Mammalia</taxon>
        <taxon>Eutheria</taxon>
        <taxon>Euarchontoglires</taxon>
        <taxon>Glires</taxon>
        <taxon>Rodentia</taxon>
        <taxon>Myomorpha</taxon>
        <taxon>Muroidea</taxon>
        <taxon>Cricetidae</taxon>
        <taxon>Arvicolinae</taxon>
        <taxon>Microtus</taxon>
    </lineage>
</organism>
<dbReference type="GO" id="GO:0060271">
    <property type="term" value="P:cilium assembly"/>
    <property type="evidence" value="ECO:0007669"/>
    <property type="project" value="TreeGrafter"/>
</dbReference>
<comment type="caution">
    <text evidence="1">The sequence shown here is derived from an EMBL/GenBank/DDBJ whole genome shotgun (WGS) entry which is preliminary data.</text>
</comment>
<keyword evidence="1" id="KW-0282">Flagellum</keyword>
<keyword evidence="1" id="KW-0966">Cell projection</keyword>
<accession>A0A8J6GJ82</accession>
<evidence type="ECO:0000313" key="2">
    <source>
        <dbReference type="Proteomes" id="UP000710432"/>
    </source>
</evidence>
<dbReference type="EMBL" id="JAATJU010022066">
    <property type="protein sequence ID" value="KAH0512189.1"/>
    <property type="molecule type" value="Genomic_DNA"/>
</dbReference>
<reference evidence="1" key="1">
    <citation type="submission" date="2020-03" db="EMBL/GenBank/DDBJ databases">
        <title>Studies in the Genomics of Life Span.</title>
        <authorList>
            <person name="Glass D."/>
        </authorList>
    </citation>
    <scope>NUCLEOTIDE SEQUENCE</scope>
    <source>
        <strain evidence="1">LTLLF</strain>
        <tissue evidence="1">Muscle</tissue>
    </source>
</reference>
<evidence type="ECO:0000313" key="1">
    <source>
        <dbReference type="EMBL" id="KAH0512189.1"/>
    </source>
</evidence>
<keyword evidence="1" id="KW-0969">Cilium</keyword>
<name>A0A8J6GJ82_MICOH</name>
<gene>
    <name evidence="1" type="ORF">LTLLF_146640</name>
</gene>
<sequence>MLDVLMASKKKKTNQPTDIEDFSAFWNSKSEENVSKIKTNTLSESESQVGICINAREKDRVLNWGLDHFMKIFSCSRRAMVLAYRGGYWTLLQNCCRAFWNFVLELQILLKQAVDNYKTFPISQDGFLCICVLPFHLGAELLIDMLIKLQSTNSVKPVEEKGDFCVPGCYGNIKYDNGGSSLTFEHPLDDVNVVDLKWIRDFVLKSLEVLYQVEKWETLVSLAIQFNIVSHERYTEQVTPLLVYAQRQLLLRIQTFNGPDVAQQACARYEADNREKITCRNFIGKQLTIDPASPKTLADLEGSSDVLKTLILSG</sequence>